<comment type="similarity">
    <text evidence="1">Belongs to the multicopper oxidase family.</text>
</comment>
<name>A0AAV0DKB5_9ASTE</name>
<dbReference type="GO" id="GO:0005507">
    <property type="term" value="F:copper ion binding"/>
    <property type="evidence" value="ECO:0007669"/>
    <property type="project" value="InterPro"/>
</dbReference>
<dbReference type="GO" id="GO:0016491">
    <property type="term" value="F:oxidoreductase activity"/>
    <property type="evidence" value="ECO:0007669"/>
    <property type="project" value="InterPro"/>
</dbReference>
<dbReference type="InterPro" id="IPR001117">
    <property type="entry name" value="Cu-oxidase_2nd"/>
</dbReference>
<evidence type="ECO:0000256" key="2">
    <source>
        <dbReference type="ARBA" id="ARBA00023180"/>
    </source>
</evidence>
<dbReference type="InterPro" id="IPR011707">
    <property type="entry name" value="Cu-oxidase-like_N"/>
</dbReference>
<keyword evidence="2" id="KW-0325">Glycoprotein</keyword>
<dbReference type="Proteomes" id="UP001152523">
    <property type="component" value="Unassembled WGS sequence"/>
</dbReference>
<dbReference type="Pfam" id="PF00394">
    <property type="entry name" value="Cu-oxidase"/>
    <property type="match status" value="1"/>
</dbReference>
<evidence type="ECO:0000259" key="4">
    <source>
        <dbReference type="Pfam" id="PF00394"/>
    </source>
</evidence>
<feature type="domain" description="Plastocyanin-like" evidence="6">
    <location>
        <begin position="36"/>
        <end position="147"/>
    </location>
</feature>
<dbReference type="AlphaFoldDB" id="A0AAV0DKB5"/>
<accession>A0AAV0DKB5</accession>
<dbReference type="InterPro" id="IPR008972">
    <property type="entry name" value="Cupredoxin"/>
</dbReference>
<reference evidence="7" key="1">
    <citation type="submission" date="2022-07" db="EMBL/GenBank/DDBJ databases">
        <authorList>
            <person name="Macas J."/>
            <person name="Novak P."/>
            <person name="Neumann P."/>
        </authorList>
    </citation>
    <scope>NUCLEOTIDE SEQUENCE</scope>
</reference>
<dbReference type="Gene3D" id="2.60.40.420">
    <property type="entry name" value="Cupredoxins - blue copper proteins"/>
    <property type="match status" value="3"/>
</dbReference>
<feature type="domain" description="Plastocyanin-like" evidence="5">
    <location>
        <begin position="381"/>
        <end position="520"/>
    </location>
</feature>
<keyword evidence="3" id="KW-0732">Signal</keyword>
<sequence length="542" mass="60824">MRQHSTSLLRLVLVCLVCISSLVNSESPYRFYDLVVEYGTIAPLRVNQTGILINGQFPGPEINVVTNDNVIVNVFNKLDEPILLTWNGIKQRKSSWTDGVLGTNCPILPNTNWTYNLQMKDQIGTYTYFLSTQLHKAAGGFGALNIIRRDVIPLPYPEPSGNFTMLVTDWWNTDHKVLRRLLDTGKPFPSPNGLLLMNGLPNNPVTFTGIKGRTYMFRVSNVGMLRSINFRIESHKLQLVEVEGSHTVQDLYDSFDIHVGQSVAFLVTLNASVKDYYIVASTRFESPIFNATGVLHYAGSTTKVSGLLPGPPIGQYPWTMAQARSIRWNLTANAARPNPQGSFHYGTINVTRTLVLANSKEIINGTTRYAINKVSYVNPATPLKLADWLNISGVFTLTAIKDRPPANRAAAVHGVGVFGLQLHDFAEIVFQNNEDTLQSYHLDGQDFWTVGYDLGVWTKASRNNYNLVDATTRYTVQVYPKSWTAIWVSLDNKGMWNLRSAVWSRNYLGQQVYLRVWNNEHSLFTEFDMPPNTLFCGLAKAS</sequence>
<dbReference type="SUPFAM" id="SSF49503">
    <property type="entry name" value="Cupredoxins"/>
    <property type="match status" value="3"/>
</dbReference>
<gene>
    <name evidence="7" type="ORF">CEPIT_LOCUS15934</name>
</gene>
<dbReference type="Pfam" id="PF07732">
    <property type="entry name" value="Cu-oxidase_3"/>
    <property type="match status" value="1"/>
</dbReference>
<evidence type="ECO:0000259" key="5">
    <source>
        <dbReference type="Pfam" id="PF07731"/>
    </source>
</evidence>
<feature type="signal peptide" evidence="3">
    <location>
        <begin position="1"/>
        <end position="25"/>
    </location>
</feature>
<feature type="chain" id="PRO_5043784864" evidence="3">
    <location>
        <begin position="26"/>
        <end position="542"/>
    </location>
</feature>
<comment type="caution">
    <text evidence="7">The sequence shown here is derived from an EMBL/GenBank/DDBJ whole genome shotgun (WGS) entry which is preliminary data.</text>
</comment>
<evidence type="ECO:0000256" key="1">
    <source>
        <dbReference type="ARBA" id="ARBA00010609"/>
    </source>
</evidence>
<protein>
    <submittedName>
        <fullName evidence="7">Uncharacterized protein</fullName>
    </submittedName>
</protein>
<evidence type="ECO:0000313" key="8">
    <source>
        <dbReference type="Proteomes" id="UP001152523"/>
    </source>
</evidence>
<evidence type="ECO:0000313" key="7">
    <source>
        <dbReference type="EMBL" id="CAH9102234.1"/>
    </source>
</evidence>
<dbReference type="PANTHER" id="PTHR11709">
    <property type="entry name" value="MULTI-COPPER OXIDASE"/>
    <property type="match status" value="1"/>
</dbReference>
<dbReference type="PANTHER" id="PTHR11709:SF245">
    <property type="entry name" value="SKU5 SIMILAR 16"/>
    <property type="match status" value="1"/>
</dbReference>
<evidence type="ECO:0000256" key="3">
    <source>
        <dbReference type="SAM" id="SignalP"/>
    </source>
</evidence>
<feature type="domain" description="Plastocyanin-like" evidence="4">
    <location>
        <begin position="163"/>
        <end position="299"/>
    </location>
</feature>
<dbReference type="Pfam" id="PF07731">
    <property type="entry name" value="Cu-oxidase_2"/>
    <property type="match status" value="1"/>
</dbReference>
<evidence type="ECO:0000259" key="6">
    <source>
        <dbReference type="Pfam" id="PF07732"/>
    </source>
</evidence>
<dbReference type="EMBL" id="CAMAPF010000114">
    <property type="protein sequence ID" value="CAH9102234.1"/>
    <property type="molecule type" value="Genomic_DNA"/>
</dbReference>
<dbReference type="InterPro" id="IPR011706">
    <property type="entry name" value="Cu-oxidase_C"/>
</dbReference>
<keyword evidence="8" id="KW-1185">Reference proteome</keyword>
<dbReference type="InterPro" id="IPR045087">
    <property type="entry name" value="Cu-oxidase_fam"/>
</dbReference>
<proteinExistence type="inferred from homology"/>
<organism evidence="7 8">
    <name type="scientific">Cuscuta epithymum</name>
    <dbReference type="NCBI Taxonomy" id="186058"/>
    <lineage>
        <taxon>Eukaryota</taxon>
        <taxon>Viridiplantae</taxon>
        <taxon>Streptophyta</taxon>
        <taxon>Embryophyta</taxon>
        <taxon>Tracheophyta</taxon>
        <taxon>Spermatophyta</taxon>
        <taxon>Magnoliopsida</taxon>
        <taxon>eudicotyledons</taxon>
        <taxon>Gunneridae</taxon>
        <taxon>Pentapetalae</taxon>
        <taxon>asterids</taxon>
        <taxon>lamiids</taxon>
        <taxon>Solanales</taxon>
        <taxon>Convolvulaceae</taxon>
        <taxon>Cuscuteae</taxon>
        <taxon>Cuscuta</taxon>
        <taxon>Cuscuta subgen. Cuscuta</taxon>
    </lineage>
</organism>